<dbReference type="EMBL" id="SJTG01000001">
    <property type="protein sequence ID" value="TCI13537.1"/>
    <property type="molecule type" value="Genomic_DNA"/>
</dbReference>
<evidence type="ECO:0000313" key="2">
    <source>
        <dbReference type="Proteomes" id="UP000291822"/>
    </source>
</evidence>
<dbReference type="Proteomes" id="UP000291822">
    <property type="component" value="Unassembled WGS sequence"/>
</dbReference>
<dbReference type="Pfam" id="PF11227">
    <property type="entry name" value="DUF3025"/>
    <property type="match status" value="1"/>
</dbReference>
<dbReference type="AlphaFoldDB" id="A0A4V6NA25"/>
<name>A0A4V6NA25_9GAMM</name>
<dbReference type="InterPro" id="IPR021390">
    <property type="entry name" value="DUF3025"/>
</dbReference>
<reference evidence="1 2" key="1">
    <citation type="submission" date="2019-02" db="EMBL/GenBank/DDBJ databases">
        <title>Dyella amyloliquefaciens sp. nov., isolated from forest soil.</title>
        <authorList>
            <person name="Gao Z.-H."/>
            <person name="Qiu L.-H."/>
        </authorList>
    </citation>
    <scope>NUCLEOTIDE SEQUENCE [LARGE SCALE GENOMIC DNA]</scope>
    <source>
        <strain evidence="1 2">KACC 12747</strain>
    </source>
</reference>
<gene>
    <name evidence="1" type="ORF">EZM97_09810</name>
</gene>
<dbReference type="RefSeq" id="WP_131151439.1">
    <property type="nucleotide sequence ID" value="NZ_SJTG01000001.1"/>
</dbReference>
<proteinExistence type="predicted"/>
<keyword evidence="2" id="KW-1185">Reference proteome</keyword>
<accession>A0A4V6NA25</accession>
<evidence type="ECO:0000313" key="1">
    <source>
        <dbReference type="EMBL" id="TCI13537.1"/>
    </source>
</evidence>
<protein>
    <submittedName>
        <fullName evidence="1">DUF3025 domain-containing protein</fullName>
    </submittedName>
</protein>
<comment type="caution">
    <text evidence="1">The sequence shown here is derived from an EMBL/GenBank/DDBJ whole genome shotgun (WGS) entry which is preliminary data.</text>
</comment>
<organism evidence="1 2">
    <name type="scientific">Dyella soli</name>
    <dbReference type="NCBI Taxonomy" id="522319"/>
    <lineage>
        <taxon>Bacteria</taxon>
        <taxon>Pseudomonadati</taxon>
        <taxon>Pseudomonadota</taxon>
        <taxon>Gammaproteobacteria</taxon>
        <taxon>Lysobacterales</taxon>
        <taxon>Rhodanobacteraceae</taxon>
        <taxon>Dyella</taxon>
    </lineage>
</organism>
<sequence>MRYVAPARESVDPVVHARQPLADWHAYADCLRRPAWPSVVELNALLPPGAGHRFVAQTRDLLDDGLHYESRIHAQGAIATREANWHDLFNALIWIRYPAIKRALNARQVAEIAHMGPQMRSRAQYALTHFDEAGVIVALDDLSLMSLWDAHDWHGLFWRHRDAWRDGRARLCVFGHALLEHALTPDKLLVGKAIAVHANGRPLDVIIDQCAGAIQRGDILNDPLDLRPLPLSGLPGWREDSEIEVFHRTVACYQPRRADRIYPPPLIT</sequence>